<sequence length="129" mass="13789">MAMLKSATQLDREQRETQTVSKAVVRAAAALGLTNRALAGIVGLSEASVSRLTRGEFLLDRHGKSFELAVMLIRLYRSLDAVTGGDAAVASAWLKGENTALHAVPLDLIQTVEGLVSTVLYLDARRAVL</sequence>
<reference evidence="3 4" key="1">
    <citation type="submission" date="2014-11" db="EMBL/GenBank/DDBJ databases">
        <title>Comparative genomics of Methylobacterium species.</title>
        <authorList>
            <person name="Chaudhry V."/>
            <person name="Patil P.B."/>
        </authorList>
    </citation>
    <scope>NUCLEOTIDE SEQUENCE [LARGE SCALE GENOMIC DNA]</scope>
    <source>
        <strain evidence="3 4">SE3.6</strain>
    </source>
</reference>
<organism evidence="3 4">
    <name type="scientific">Methylobacterium indicum</name>
    <dbReference type="NCBI Taxonomy" id="1775910"/>
    <lineage>
        <taxon>Bacteria</taxon>
        <taxon>Pseudomonadati</taxon>
        <taxon>Pseudomonadota</taxon>
        <taxon>Alphaproteobacteria</taxon>
        <taxon>Hyphomicrobiales</taxon>
        <taxon>Methylobacteriaceae</taxon>
        <taxon>Methylobacterium</taxon>
    </lineage>
</organism>
<comment type="caution">
    <text evidence="3">The sequence shown here is derived from an EMBL/GenBank/DDBJ whole genome shotgun (WGS) entry which is preliminary data.</text>
</comment>
<evidence type="ECO:0000313" key="4">
    <source>
        <dbReference type="Proteomes" id="UP000036471"/>
    </source>
</evidence>
<dbReference type="EMBL" id="JTHG01000098">
    <property type="protein sequence ID" value="KMO23868.1"/>
    <property type="molecule type" value="Genomic_DNA"/>
</dbReference>
<accession>A0ABR5HD63</accession>
<feature type="domain" description="Antitoxin Xre-like helix-turn-helix" evidence="2">
    <location>
        <begin position="21"/>
        <end position="74"/>
    </location>
</feature>
<evidence type="ECO:0000259" key="1">
    <source>
        <dbReference type="Pfam" id="PF09722"/>
    </source>
</evidence>
<proteinExistence type="predicted"/>
<protein>
    <submittedName>
        <fullName evidence="3">Transcriptional regulator, XRE family protein</fullName>
    </submittedName>
</protein>
<dbReference type="Pfam" id="PF20432">
    <property type="entry name" value="Xre-like-HTH"/>
    <property type="match status" value="1"/>
</dbReference>
<dbReference type="InterPro" id="IPR024467">
    <property type="entry name" value="Xre/MbcA/ParS-like_toxin-bd"/>
</dbReference>
<gene>
    <name evidence="3" type="ORF">QR79_12760</name>
</gene>
<feature type="domain" description="Antitoxin Xre/MbcA/ParS-like toxin-binding" evidence="1">
    <location>
        <begin position="78"/>
        <end position="126"/>
    </location>
</feature>
<evidence type="ECO:0000259" key="2">
    <source>
        <dbReference type="Pfam" id="PF20432"/>
    </source>
</evidence>
<dbReference type="InterPro" id="IPR046847">
    <property type="entry name" value="Xre-like_HTH"/>
</dbReference>
<dbReference type="RefSeq" id="WP_048426322.1">
    <property type="nucleotide sequence ID" value="NZ_JTHF01000034.1"/>
</dbReference>
<evidence type="ECO:0000313" key="3">
    <source>
        <dbReference type="EMBL" id="KMO23868.1"/>
    </source>
</evidence>
<name>A0ABR5HD63_9HYPH</name>
<dbReference type="Pfam" id="PF09722">
    <property type="entry name" value="Xre_MbcA_ParS_C"/>
    <property type="match status" value="1"/>
</dbReference>
<dbReference type="Proteomes" id="UP000036471">
    <property type="component" value="Unassembled WGS sequence"/>
</dbReference>
<keyword evidence="4" id="KW-1185">Reference proteome</keyword>